<protein>
    <submittedName>
        <fullName evidence="2">Uncharacterized protein</fullName>
    </submittedName>
</protein>
<name>W8EU87_9BACT</name>
<dbReference type="PATRIC" id="fig|1227739.3.peg.42"/>
<evidence type="ECO:0000256" key="1">
    <source>
        <dbReference type="SAM" id="Phobius"/>
    </source>
</evidence>
<dbReference type="AlphaFoldDB" id="W8EU87"/>
<reference evidence="2 3" key="1">
    <citation type="submission" date="2014-01" db="EMBL/GenBank/DDBJ databases">
        <title>Complete sequence of plasmid1 of ionizing-radiation resistance bacterium Hymenobacter swuensis DY53.</title>
        <authorList>
            <person name="Jung J.-H."/>
            <person name="Jeong S.-W."/>
            <person name="Joe M.-H."/>
            <person name="Cho y.-j."/>
            <person name="Kim M.-K."/>
            <person name="Lim S.-Y."/>
        </authorList>
    </citation>
    <scope>NUCLEOTIDE SEQUENCE [LARGE SCALE GENOMIC DNA]</scope>
    <source>
        <strain evidence="2 3">DY53</strain>
        <plasmid evidence="2 3">pHsw1</plasmid>
    </source>
</reference>
<dbReference type="Proteomes" id="UP000019423">
    <property type="component" value="Plasmid pHsw1"/>
</dbReference>
<keyword evidence="1" id="KW-0812">Transmembrane</keyword>
<gene>
    <name evidence="2" type="ORF">Hsw_PA0004</name>
</gene>
<keyword evidence="3" id="KW-1185">Reference proteome</keyword>
<proteinExistence type="predicted"/>
<geneLocation type="plasmid" evidence="2 3">
    <name>pHsw1</name>
</geneLocation>
<organism evidence="2 3">
    <name type="scientific">Hymenobacter swuensis DY53</name>
    <dbReference type="NCBI Taxonomy" id="1227739"/>
    <lineage>
        <taxon>Bacteria</taxon>
        <taxon>Pseudomonadati</taxon>
        <taxon>Bacteroidota</taxon>
        <taxon>Cytophagia</taxon>
        <taxon>Cytophagales</taxon>
        <taxon>Hymenobacteraceae</taxon>
        <taxon>Hymenobacter</taxon>
    </lineage>
</organism>
<keyword evidence="1" id="KW-1133">Transmembrane helix</keyword>
<dbReference type="KEGG" id="hsw:Hsw_PA0004"/>
<evidence type="ECO:0000313" key="2">
    <source>
        <dbReference type="EMBL" id="AHJ95337.1"/>
    </source>
</evidence>
<evidence type="ECO:0000313" key="3">
    <source>
        <dbReference type="Proteomes" id="UP000019423"/>
    </source>
</evidence>
<sequence>MFVVDQHPVIARTVAVLPAPSAEMTRDQVPQRLPDGLFGHGLFFLLTPIAIVASGQALQAASAVLAQT</sequence>
<accession>W8EU87</accession>
<dbReference type="EMBL" id="CP007144">
    <property type="protein sequence ID" value="AHJ95337.1"/>
    <property type="molecule type" value="Genomic_DNA"/>
</dbReference>
<feature type="transmembrane region" description="Helical" evidence="1">
    <location>
        <begin position="42"/>
        <end position="66"/>
    </location>
</feature>
<keyword evidence="1" id="KW-0472">Membrane</keyword>
<dbReference type="HOGENOM" id="CLU_2788242_0_0_10"/>
<keyword evidence="2" id="KW-0614">Plasmid</keyword>